<keyword evidence="14" id="KW-1185">Reference proteome</keyword>
<evidence type="ECO:0000313" key="13">
    <source>
        <dbReference type="EMBL" id="NJC06576.1"/>
    </source>
</evidence>
<keyword evidence="10" id="KW-1003">Cell membrane</keyword>
<gene>
    <name evidence="10" type="primary">atpC</name>
    <name evidence="13" type="ORF">GGQ97_002369</name>
</gene>
<comment type="function">
    <text evidence="1 10">Produces ATP from ADP in the presence of a proton gradient across the membrane.</text>
</comment>
<dbReference type="SUPFAM" id="SSF51344">
    <property type="entry name" value="Epsilon subunit of F1F0-ATP synthase N-terminal domain"/>
    <property type="match status" value="1"/>
</dbReference>
<evidence type="ECO:0000256" key="4">
    <source>
        <dbReference type="ARBA" id="ARBA00022448"/>
    </source>
</evidence>
<keyword evidence="4 10" id="KW-0813">Transport</keyword>
<dbReference type="InterPro" id="IPR020546">
    <property type="entry name" value="ATP_synth_F1_dsu/esu_N"/>
</dbReference>
<keyword evidence="7 10" id="KW-0472">Membrane</keyword>
<reference evidence="13 14" key="1">
    <citation type="submission" date="2020-03" db="EMBL/GenBank/DDBJ databases">
        <title>Genomic Encyclopedia of Type Strains, Phase IV (KMG-IV): sequencing the most valuable type-strain genomes for metagenomic binning, comparative biology and taxonomic classification.</title>
        <authorList>
            <person name="Goeker M."/>
        </authorList>
    </citation>
    <scope>NUCLEOTIDE SEQUENCE [LARGE SCALE GENOMIC DNA]</scope>
    <source>
        <strain evidence="13 14">DSM 16846</strain>
    </source>
</reference>
<evidence type="ECO:0000259" key="12">
    <source>
        <dbReference type="Pfam" id="PF02823"/>
    </source>
</evidence>
<evidence type="ECO:0000256" key="11">
    <source>
        <dbReference type="RuleBase" id="RU003656"/>
    </source>
</evidence>
<comment type="subcellular location">
    <subcellularLocation>
        <location evidence="10">Cell membrane</location>
        <topology evidence="10">Peripheral membrane protein</topology>
    </subcellularLocation>
    <subcellularLocation>
        <location evidence="2">Endomembrane system</location>
        <topology evidence="2">Peripheral membrane protein</topology>
    </subcellularLocation>
</comment>
<dbReference type="GO" id="GO:0005886">
    <property type="term" value="C:plasma membrane"/>
    <property type="evidence" value="ECO:0007669"/>
    <property type="project" value="UniProtKB-SubCell"/>
</dbReference>
<evidence type="ECO:0000256" key="8">
    <source>
        <dbReference type="ARBA" id="ARBA00023196"/>
    </source>
</evidence>
<organism evidence="13 14">
    <name type="scientific">Sphingomonas kaistensis</name>
    <dbReference type="NCBI Taxonomy" id="298708"/>
    <lineage>
        <taxon>Bacteria</taxon>
        <taxon>Pseudomonadati</taxon>
        <taxon>Pseudomonadota</taxon>
        <taxon>Alphaproteobacteria</taxon>
        <taxon>Sphingomonadales</taxon>
        <taxon>Sphingomonadaceae</taxon>
        <taxon>Sphingomonas</taxon>
    </lineage>
</organism>
<evidence type="ECO:0000256" key="9">
    <source>
        <dbReference type="ARBA" id="ARBA00023310"/>
    </source>
</evidence>
<dbReference type="Pfam" id="PF02823">
    <property type="entry name" value="ATP-synt_DE_N"/>
    <property type="match status" value="1"/>
</dbReference>
<dbReference type="Proteomes" id="UP000558192">
    <property type="component" value="Unassembled WGS sequence"/>
</dbReference>
<dbReference type="PANTHER" id="PTHR13822:SF10">
    <property type="entry name" value="ATP SYNTHASE EPSILON CHAIN, CHLOROPLASTIC"/>
    <property type="match status" value="1"/>
</dbReference>
<keyword evidence="5 10" id="KW-0375">Hydrogen ion transport</keyword>
<comment type="caution">
    <text evidence="13">The sequence shown here is derived from an EMBL/GenBank/DDBJ whole genome shotgun (WGS) entry which is preliminary data.</text>
</comment>
<dbReference type="InterPro" id="IPR001469">
    <property type="entry name" value="ATP_synth_F1_dsu/esu"/>
</dbReference>
<dbReference type="NCBIfam" id="TIGR01216">
    <property type="entry name" value="ATP_synt_epsi"/>
    <property type="match status" value="1"/>
</dbReference>
<dbReference type="AlphaFoldDB" id="A0A7X6BHX7"/>
<dbReference type="GO" id="GO:0046933">
    <property type="term" value="F:proton-transporting ATP synthase activity, rotational mechanism"/>
    <property type="evidence" value="ECO:0007669"/>
    <property type="project" value="UniProtKB-UniRule"/>
</dbReference>
<keyword evidence="9 10" id="KW-0066">ATP synthesis</keyword>
<dbReference type="PANTHER" id="PTHR13822">
    <property type="entry name" value="ATP SYNTHASE DELTA/EPSILON CHAIN"/>
    <property type="match status" value="1"/>
</dbReference>
<accession>A0A7X6BHX7</accession>
<dbReference type="CDD" id="cd12152">
    <property type="entry name" value="F1-ATPase_delta"/>
    <property type="match status" value="1"/>
</dbReference>
<evidence type="ECO:0000313" key="14">
    <source>
        <dbReference type="Proteomes" id="UP000558192"/>
    </source>
</evidence>
<evidence type="ECO:0000256" key="6">
    <source>
        <dbReference type="ARBA" id="ARBA00023065"/>
    </source>
</evidence>
<keyword evidence="8 10" id="KW-0139">CF(1)</keyword>
<dbReference type="HAMAP" id="MF_00530">
    <property type="entry name" value="ATP_synth_epsil_bac"/>
    <property type="match status" value="1"/>
</dbReference>
<proteinExistence type="inferred from homology"/>
<dbReference type="RefSeq" id="WP_168069868.1">
    <property type="nucleotide sequence ID" value="NZ_JAATJC010000001.1"/>
</dbReference>
<keyword evidence="6 10" id="KW-0406">Ion transport</keyword>
<sequence length="86" mass="9085">MADLHFTLTTPERQVISDDVYMVVVPGTEGEFGVMAGHAPFMTTLRDGELAVYRSAGAQPERIRVSGGFAEVGDAGLTILAESAEA</sequence>
<dbReference type="Gene3D" id="2.60.15.10">
    <property type="entry name" value="F0F1 ATP synthase delta/epsilon subunit, N-terminal"/>
    <property type="match status" value="1"/>
</dbReference>
<feature type="domain" description="ATP synthase F1 complex delta/epsilon subunit N-terminal" evidence="12">
    <location>
        <begin position="4"/>
        <end position="84"/>
    </location>
</feature>
<name>A0A7X6BHX7_9SPHN</name>
<evidence type="ECO:0000256" key="3">
    <source>
        <dbReference type="ARBA" id="ARBA00005712"/>
    </source>
</evidence>
<dbReference type="InterPro" id="IPR036771">
    <property type="entry name" value="ATPsynth_dsu/esu_N"/>
</dbReference>
<dbReference type="EMBL" id="JAATJC010000001">
    <property type="protein sequence ID" value="NJC06576.1"/>
    <property type="molecule type" value="Genomic_DNA"/>
</dbReference>
<dbReference type="GO" id="GO:0005524">
    <property type="term" value="F:ATP binding"/>
    <property type="evidence" value="ECO:0007669"/>
    <property type="project" value="UniProtKB-UniRule"/>
</dbReference>
<evidence type="ECO:0000256" key="5">
    <source>
        <dbReference type="ARBA" id="ARBA00022781"/>
    </source>
</evidence>
<dbReference type="NCBIfam" id="NF009983">
    <property type="entry name" value="PRK13449.1"/>
    <property type="match status" value="1"/>
</dbReference>
<evidence type="ECO:0000256" key="10">
    <source>
        <dbReference type="HAMAP-Rule" id="MF_00530"/>
    </source>
</evidence>
<protein>
    <recommendedName>
        <fullName evidence="10">ATP synthase epsilon chain</fullName>
    </recommendedName>
    <alternativeName>
        <fullName evidence="10">ATP synthase F1 sector epsilon subunit</fullName>
    </alternativeName>
    <alternativeName>
        <fullName evidence="10">F-ATPase epsilon subunit</fullName>
    </alternativeName>
</protein>
<evidence type="ECO:0000256" key="1">
    <source>
        <dbReference type="ARBA" id="ARBA00003543"/>
    </source>
</evidence>
<evidence type="ECO:0000256" key="2">
    <source>
        <dbReference type="ARBA" id="ARBA00004184"/>
    </source>
</evidence>
<dbReference type="GO" id="GO:0012505">
    <property type="term" value="C:endomembrane system"/>
    <property type="evidence" value="ECO:0007669"/>
    <property type="project" value="UniProtKB-SubCell"/>
</dbReference>
<dbReference type="GO" id="GO:0045259">
    <property type="term" value="C:proton-transporting ATP synthase complex"/>
    <property type="evidence" value="ECO:0007669"/>
    <property type="project" value="UniProtKB-KW"/>
</dbReference>
<comment type="subunit">
    <text evidence="10 11">F-type ATPases have 2 components, CF(1) - the catalytic core - and CF(0) - the membrane proton channel. CF(1) has five subunits: alpha(3), beta(3), gamma(1), delta(1), epsilon(1). CF(0) has three main subunits: a, b and c.</text>
</comment>
<comment type="similarity">
    <text evidence="3 10 11">Belongs to the ATPase epsilon chain family.</text>
</comment>
<evidence type="ECO:0000256" key="7">
    <source>
        <dbReference type="ARBA" id="ARBA00023136"/>
    </source>
</evidence>